<sequence length="206" mass="23699">MKNIIKYAFSKNALFALIRRTRYINRWSLMFNVSKENVGEHSHEVAIFAHGMAVIGVNHYNRDYNAERIGIIAIYHELSESVLGDQPSTLKHATEDTTAFFKGIESEVEKDIVASLPHTLQSHMASLTLASHFKEHEKEIVKAADLLSMLIKCDHELSLSNREFTSARNKVWKKFEVYLEKYPEVKEFYEIHMGQSQQTIDGLVNL</sequence>
<dbReference type="Pfam" id="PF12917">
    <property type="entry name" value="YfbR-like"/>
    <property type="match status" value="1"/>
</dbReference>
<dbReference type="GO" id="GO:0002953">
    <property type="term" value="F:5'-deoxynucleotidase activity"/>
    <property type="evidence" value="ECO:0007669"/>
    <property type="project" value="UniProtKB-EC"/>
</dbReference>
<dbReference type="Gene3D" id="1.10.3210.10">
    <property type="entry name" value="Hypothetical protein af1432"/>
    <property type="match status" value="1"/>
</dbReference>
<proteinExistence type="predicted"/>
<reference evidence="1" key="1">
    <citation type="submission" date="2023-06" db="EMBL/GenBank/DDBJ databases">
        <title>Genomic Diversity of Vibrio spp. and Metagenomic Analysis of Pathogens in Florida Gulf Coastal Waters Following Hurricane Ian.</title>
        <authorList>
            <person name="Brumfield K.D."/>
        </authorList>
    </citation>
    <scope>NUCLEOTIDE SEQUENCE</scope>
    <source>
        <strain evidence="1">WBS2B-138</strain>
    </source>
</reference>
<name>A0AAW8Q1K3_VIBPH</name>
<dbReference type="AlphaFoldDB" id="A0AAW8Q1K3"/>
<evidence type="ECO:0000313" key="1">
    <source>
        <dbReference type="EMBL" id="MDS1821539.1"/>
    </source>
</evidence>
<dbReference type="Proteomes" id="UP001253193">
    <property type="component" value="Unassembled WGS sequence"/>
</dbReference>
<dbReference type="EMBL" id="JAUHGG010000003">
    <property type="protein sequence ID" value="MDS1821539.1"/>
    <property type="molecule type" value="Genomic_DNA"/>
</dbReference>
<dbReference type="SUPFAM" id="SSF109604">
    <property type="entry name" value="HD-domain/PDEase-like"/>
    <property type="match status" value="1"/>
</dbReference>
<dbReference type="EC" id="3.1.3.89" evidence="1"/>
<dbReference type="RefSeq" id="WP_311020443.1">
    <property type="nucleotide sequence ID" value="NZ_JAUHGG010000003.1"/>
</dbReference>
<protein>
    <submittedName>
        <fullName evidence="1">5'-deoxynucleotidase</fullName>
        <ecNumber evidence="1">3.1.3.89</ecNumber>
    </submittedName>
</protein>
<evidence type="ECO:0000313" key="2">
    <source>
        <dbReference type="Proteomes" id="UP001253193"/>
    </source>
</evidence>
<accession>A0AAW8Q1K3</accession>
<keyword evidence="1" id="KW-0378">Hydrolase</keyword>
<organism evidence="1 2">
    <name type="scientific">Vibrio parahaemolyticus</name>
    <dbReference type="NCBI Taxonomy" id="670"/>
    <lineage>
        <taxon>Bacteria</taxon>
        <taxon>Pseudomonadati</taxon>
        <taxon>Pseudomonadota</taxon>
        <taxon>Gammaproteobacteria</taxon>
        <taxon>Vibrionales</taxon>
        <taxon>Vibrionaceae</taxon>
        <taxon>Vibrio</taxon>
    </lineage>
</organism>
<gene>
    <name evidence="1" type="primary">yfbR</name>
    <name evidence="1" type="ORF">QX249_12775</name>
</gene>
<dbReference type="NCBIfam" id="NF003009">
    <property type="entry name" value="PRK03826.1"/>
    <property type="match status" value="1"/>
</dbReference>
<comment type="caution">
    <text evidence="1">The sequence shown here is derived from an EMBL/GenBank/DDBJ whole genome shotgun (WGS) entry which is preliminary data.</text>
</comment>